<dbReference type="Gene3D" id="3.60.15.10">
    <property type="entry name" value="Ribonuclease Z/Hydroxyacylglutathione hydrolase-like"/>
    <property type="match status" value="1"/>
</dbReference>
<keyword evidence="2" id="KW-1185">Reference proteome</keyword>
<reference evidence="1 2" key="1">
    <citation type="journal article" date="2021" name="Sci. Rep.">
        <title>The genome of the diatom Chaetoceros tenuissimus carries an ancient integrated fragment of an extant virus.</title>
        <authorList>
            <person name="Hongo Y."/>
            <person name="Kimura K."/>
            <person name="Takaki Y."/>
            <person name="Yoshida Y."/>
            <person name="Baba S."/>
            <person name="Kobayashi G."/>
            <person name="Nagasaki K."/>
            <person name="Hano T."/>
            <person name="Tomaru Y."/>
        </authorList>
    </citation>
    <scope>NUCLEOTIDE SEQUENCE [LARGE SCALE GENOMIC DNA]</scope>
    <source>
        <strain evidence="1 2">NIES-3715</strain>
    </source>
</reference>
<evidence type="ECO:0000313" key="1">
    <source>
        <dbReference type="EMBL" id="GFH59966.1"/>
    </source>
</evidence>
<dbReference type="PANTHER" id="PTHR36142">
    <property type="entry name" value="METALLO-HYDROLASE/OXIDOREDUCTASE SUPERFAMILY PROTEIN"/>
    <property type="match status" value="1"/>
</dbReference>
<organism evidence="1 2">
    <name type="scientific">Chaetoceros tenuissimus</name>
    <dbReference type="NCBI Taxonomy" id="426638"/>
    <lineage>
        <taxon>Eukaryota</taxon>
        <taxon>Sar</taxon>
        <taxon>Stramenopiles</taxon>
        <taxon>Ochrophyta</taxon>
        <taxon>Bacillariophyta</taxon>
        <taxon>Coscinodiscophyceae</taxon>
        <taxon>Chaetocerotophycidae</taxon>
        <taxon>Chaetocerotales</taxon>
        <taxon>Chaetocerotaceae</taxon>
        <taxon>Chaetoceros</taxon>
    </lineage>
</organism>
<comment type="caution">
    <text evidence="1">The sequence shown here is derived from an EMBL/GenBank/DDBJ whole genome shotgun (WGS) entry which is preliminary data.</text>
</comment>
<evidence type="ECO:0000313" key="2">
    <source>
        <dbReference type="Proteomes" id="UP001054902"/>
    </source>
</evidence>
<name>A0AAD3D8R0_9STRA</name>
<dbReference type="AlphaFoldDB" id="A0AAD3D8R0"/>
<protein>
    <submittedName>
        <fullName evidence="1">Uncharacterized protein</fullName>
    </submittedName>
</protein>
<gene>
    <name evidence="1" type="ORF">CTEN210_16442</name>
</gene>
<dbReference type="Proteomes" id="UP001054902">
    <property type="component" value="Unassembled WGS sequence"/>
</dbReference>
<dbReference type="InterPro" id="IPR036866">
    <property type="entry name" value="RibonucZ/Hydroxyglut_hydro"/>
</dbReference>
<sequence>MEFPPAVRSSCGSFAFTRLNADSSWLIEHLHPRSLDYLDEKETFQEDKICRKPSVAPDTKRKKCSRIILDPWFENSEGIDGCSCFSATWPQMETTAEPNAIFDSMHIDAIIVSLPFADHCHKDTLLKLPPKIPIFAANGAYRKILKFMGGVQLPRG</sequence>
<dbReference type="EMBL" id="BLLK01000069">
    <property type="protein sequence ID" value="GFH59966.1"/>
    <property type="molecule type" value="Genomic_DNA"/>
</dbReference>
<proteinExistence type="predicted"/>
<dbReference type="PANTHER" id="PTHR36142:SF2">
    <property type="entry name" value="METALLO-HYDROLASE_OXIDOREDUCTASE SUPERFAMILY PROTEIN"/>
    <property type="match status" value="1"/>
</dbReference>
<accession>A0AAD3D8R0</accession>